<feature type="chain" id="PRO_5030655585" evidence="1">
    <location>
        <begin position="22"/>
        <end position="254"/>
    </location>
</feature>
<dbReference type="GO" id="GO:0048513">
    <property type="term" value="P:animal organ development"/>
    <property type="evidence" value="ECO:0007669"/>
    <property type="project" value="UniProtKB-ARBA"/>
</dbReference>
<protein>
    <submittedName>
        <fullName evidence="3">(California timema) hypothetical protein</fullName>
    </submittedName>
</protein>
<dbReference type="Gene3D" id="2.10.25.10">
    <property type="entry name" value="Laminin"/>
    <property type="match status" value="1"/>
</dbReference>
<dbReference type="InterPro" id="IPR002049">
    <property type="entry name" value="LE_dom"/>
</dbReference>
<reference evidence="3" key="1">
    <citation type="submission" date="2020-11" db="EMBL/GenBank/DDBJ databases">
        <authorList>
            <person name="Tran Van P."/>
        </authorList>
    </citation>
    <scope>NUCLEOTIDE SEQUENCE</scope>
</reference>
<dbReference type="AlphaFoldDB" id="A0A7R9PA33"/>
<proteinExistence type="predicted"/>
<feature type="signal peptide" evidence="1">
    <location>
        <begin position="1"/>
        <end position="21"/>
    </location>
</feature>
<gene>
    <name evidence="3" type="ORF">TCMB3V08_LOCUS7973</name>
</gene>
<sequence length="254" mass="29020">MPPKFQFYFLLLYFTIPRGLGDNQELSPSHQVLKENLNSAKIPPCQLCRILTNSFLKQMERTSRGKFEGGDAAWEEERLQSYSTSEVRLIEIQENLCADIKDGINQCHFLAEENEQLLEEWWFNKQMEEPDLFKFLCINTLKHCCPVNHYGMECKACPGFPDNVCNKNGKCKCEIKTFIFQGAGTRKGNGTCICEPGYTGDFCNFCASNYYESYRDQHKLLCSKCHISCDGACNQGGPKGSCVARFTLLPDEFR</sequence>
<accession>A0A7R9PA33</accession>
<dbReference type="GO" id="GO:0048731">
    <property type="term" value="P:system development"/>
    <property type="evidence" value="ECO:0007669"/>
    <property type="project" value="UniProtKB-ARBA"/>
</dbReference>
<dbReference type="CDD" id="cd00055">
    <property type="entry name" value="EGF_Lam"/>
    <property type="match status" value="1"/>
</dbReference>
<feature type="domain" description="Laminin EGF-like" evidence="2">
    <location>
        <begin position="192"/>
        <end position="225"/>
    </location>
</feature>
<name>A0A7R9PA33_TIMCA</name>
<dbReference type="EMBL" id="OE183152">
    <property type="protein sequence ID" value="CAD7575380.1"/>
    <property type="molecule type" value="Genomic_DNA"/>
</dbReference>
<evidence type="ECO:0000256" key="1">
    <source>
        <dbReference type="SAM" id="SignalP"/>
    </source>
</evidence>
<evidence type="ECO:0000313" key="3">
    <source>
        <dbReference type="EMBL" id="CAD7575380.1"/>
    </source>
</evidence>
<keyword evidence="1" id="KW-0732">Signal</keyword>
<organism evidence="3">
    <name type="scientific">Timema californicum</name>
    <name type="common">California timema</name>
    <name type="synonym">Walking stick</name>
    <dbReference type="NCBI Taxonomy" id="61474"/>
    <lineage>
        <taxon>Eukaryota</taxon>
        <taxon>Metazoa</taxon>
        <taxon>Ecdysozoa</taxon>
        <taxon>Arthropoda</taxon>
        <taxon>Hexapoda</taxon>
        <taxon>Insecta</taxon>
        <taxon>Pterygota</taxon>
        <taxon>Neoptera</taxon>
        <taxon>Polyneoptera</taxon>
        <taxon>Phasmatodea</taxon>
        <taxon>Timematodea</taxon>
        <taxon>Timematoidea</taxon>
        <taxon>Timematidae</taxon>
        <taxon>Timema</taxon>
    </lineage>
</organism>
<evidence type="ECO:0000259" key="2">
    <source>
        <dbReference type="PROSITE" id="PS01248"/>
    </source>
</evidence>
<dbReference type="PROSITE" id="PS01248">
    <property type="entry name" value="EGF_LAM_1"/>
    <property type="match status" value="1"/>
</dbReference>